<dbReference type="EMBL" id="BJZR01000126">
    <property type="protein sequence ID" value="GEO93513.1"/>
    <property type="molecule type" value="Genomic_DNA"/>
</dbReference>
<feature type="signal peptide" evidence="2">
    <location>
        <begin position="1"/>
        <end position="20"/>
    </location>
</feature>
<evidence type="ECO:0000256" key="2">
    <source>
        <dbReference type="SAM" id="SignalP"/>
    </source>
</evidence>
<dbReference type="AlphaFoldDB" id="A0A0U3I589"/>
<evidence type="ECO:0000313" key="4">
    <source>
        <dbReference type="EMBL" id="GEO93513.1"/>
    </source>
</evidence>
<protein>
    <submittedName>
        <fullName evidence="3">Uncharacterized protein</fullName>
    </submittedName>
</protein>
<keyword evidence="1" id="KW-0812">Transmembrane</keyword>
<keyword evidence="1" id="KW-0472">Membrane</keyword>
<dbReference type="PROSITE" id="PS51257">
    <property type="entry name" value="PROKAR_LIPOPROTEIN"/>
    <property type="match status" value="1"/>
</dbReference>
<keyword evidence="2" id="KW-0732">Signal</keyword>
<evidence type="ECO:0000313" key="5">
    <source>
        <dbReference type="Proteomes" id="UP000057181"/>
    </source>
</evidence>
<reference evidence="4 6" key="2">
    <citation type="submission" date="2019-07" db="EMBL/GenBank/DDBJ databases">
        <title>Whole genome shotgun sequence of Kocuria flava NBRC 107626.</title>
        <authorList>
            <person name="Hosoyama A."/>
            <person name="Uohara A."/>
            <person name="Ohji S."/>
            <person name="Ichikawa N."/>
        </authorList>
    </citation>
    <scope>NUCLEOTIDE SEQUENCE [LARGE SCALE GENOMIC DNA]</scope>
    <source>
        <strain evidence="4 6">NBRC 107626</strain>
    </source>
</reference>
<keyword evidence="6" id="KW-1185">Reference proteome</keyword>
<keyword evidence="1" id="KW-1133">Transmembrane helix</keyword>
<dbReference type="EMBL" id="CP013254">
    <property type="protein sequence ID" value="ALU38572.1"/>
    <property type="molecule type" value="Genomic_DNA"/>
</dbReference>
<evidence type="ECO:0000313" key="6">
    <source>
        <dbReference type="Proteomes" id="UP000321155"/>
    </source>
</evidence>
<feature type="chain" id="PRO_5044547229" evidence="2">
    <location>
        <begin position="21"/>
        <end position="79"/>
    </location>
</feature>
<dbReference type="Proteomes" id="UP000057181">
    <property type="component" value="Chromosome"/>
</dbReference>
<gene>
    <name evidence="3" type="ORF">AS188_01050</name>
    <name evidence="4" type="ORF">KFL01_28190</name>
</gene>
<dbReference type="KEGG" id="kfv:AS188_01050"/>
<accession>A0A0U3I589</accession>
<feature type="transmembrane region" description="Helical" evidence="1">
    <location>
        <begin position="30"/>
        <end position="48"/>
    </location>
</feature>
<proteinExistence type="predicted"/>
<dbReference type="Proteomes" id="UP000321155">
    <property type="component" value="Unassembled WGS sequence"/>
</dbReference>
<evidence type="ECO:0000256" key="1">
    <source>
        <dbReference type="SAM" id="Phobius"/>
    </source>
</evidence>
<evidence type="ECO:0000313" key="3">
    <source>
        <dbReference type="EMBL" id="ALU38572.1"/>
    </source>
</evidence>
<name>A0A0U3I589_9MICC</name>
<sequence length="79" mass="8362">MRGSKTQGLLTGMAAPTALAAAGCFAAGYTLLGLGLVVLTLGLVYAGWRAVKRGRTTEAMEARAEYDRLHGREHHDESS</sequence>
<reference evidence="3 5" key="1">
    <citation type="submission" date="2015-11" db="EMBL/GenBank/DDBJ databases">
        <title>Complete Genome Sequence of Kocuria flava strain HO-9041.</title>
        <authorList>
            <person name="Zhou M."/>
            <person name="Dai J."/>
        </authorList>
    </citation>
    <scope>NUCLEOTIDE SEQUENCE [LARGE SCALE GENOMIC DNA]</scope>
    <source>
        <strain evidence="3 5">HO-9041</strain>
    </source>
</reference>
<organism evidence="3 5">
    <name type="scientific">Kocuria flava</name>
    <dbReference type="NCBI Taxonomy" id="446860"/>
    <lineage>
        <taxon>Bacteria</taxon>
        <taxon>Bacillati</taxon>
        <taxon>Actinomycetota</taxon>
        <taxon>Actinomycetes</taxon>
        <taxon>Micrococcales</taxon>
        <taxon>Micrococcaceae</taxon>
        <taxon>Kocuria</taxon>
    </lineage>
</organism>